<evidence type="ECO:0000256" key="4">
    <source>
        <dbReference type="ARBA" id="ARBA00022475"/>
    </source>
</evidence>
<keyword evidence="6 8" id="KW-1133">Transmembrane helix</keyword>
<evidence type="ECO:0000256" key="6">
    <source>
        <dbReference type="ARBA" id="ARBA00022989"/>
    </source>
</evidence>
<feature type="transmembrane region" description="Helical" evidence="8">
    <location>
        <begin position="171"/>
        <end position="192"/>
    </location>
</feature>
<evidence type="ECO:0000256" key="1">
    <source>
        <dbReference type="ARBA" id="ARBA00004651"/>
    </source>
</evidence>
<keyword evidence="5 8" id="KW-0812">Transmembrane</keyword>
<organism evidence="10 11">
    <name type="scientific">Conyzicola nivalis</name>
    <dbReference type="NCBI Taxonomy" id="1477021"/>
    <lineage>
        <taxon>Bacteria</taxon>
        <taxon>Bacillati</taxon>
        <taxon>Actinomycetota</taxon>
        <taxon>Actinomycetes</taxon>
        <taxon>Micrococcales</taxon>
        <taxon>Microbacteriaceae</taxon>
        <taxon>Conyzicola</taxon>
    </lineage>
</organism>
<protein>
    <submittedName>
        <fullName evidence="10">DHA1 family bicyclomycin/chloramphenicol resistance-like MFS transporter</fullName>
    </submittedName>
</protein>
<dbReference type="InterPro" id="IPR004812">
    <property type="entry name" value="Efflux_drug-R_Bcr/CmlA"/>
</dbReference>
<dbReference type="Gene3D" id="1.20.1720.10">
    <property type="entry name" value="Multidrug resistance protein D"/>
    <property type="match status" value="1"/>
</dbReference>
<dbReference type="RefSeq" id="WP_354025440.1">
    <property type="nucleotide sequence ID" value="NZ_JBEPSJ010000003.1"/>
</dbReference>
<evidence type="ECO:0000256" key="8">
    <source>
        <dbReference type="SAM" id="Phobius"/>
    </source>
</evidence>
<name>A0ABV2QQF2_9MICO</name>
<feature type="transmembrane region" description="Helical" evidence="8">
    <location>
        <begin position="316"/>
        <end position="340"/>
    </location>
</feature>
<dbReference type="InterPro" id="IPR011701">
    <property type="entry name" value="MFS"/>
</dbReference>
<evidence type="ECO:0000256" key="5">
    <source>
        <dbReference type="ARBA" id="ARBA00022692"/>
    </source>
</evidence>
<evidence type="ECO:0000259" key="9">
    <source>
        <dbReference type="PROSITE" id="PS50850"/>
    </source>
</evidence>
<dbReference type="PROSITE" id="PS50850">
    <property type="entry name" value="MFS"/>
    <property type="match status" value="1"/>
</dbReference>
<dbReference type="PANTHER" id="PTHR43124">
    <property type="entry name" value="PURINE EFFLUX PUMP PBUE"/>
    <property type="match status" value="1"/>
</dbReference>
<evidence type="ECO:0000313" key="11">
    <source>
        <dbReference type="Proteomes" id="UP001549257"/>
    </source>
</evidence>
<evidence type="ECO:0000256" key="7">
    <source>
        <dbReference type="ARBA" id="ARBA00023136"/>
    </source>
</evidence>
<comment type="subcellular location">
    <subcellularLocation>
        <location evidence="1">Cell membrane</location>
        <topology evidence="1">Multi-pass membrane protein</topology>
    </subcellularLocation>
</comment>
<feature type="transmembrane region" description="Helical" evidence="8">
    <location>
        <begin position="51"/>
        <end position="71"/>
    </location>
</feature>
<feature type="transmembrane region" description="Helical" evidence="8">
    <location>
        <begin position="83"/>
        <end position="102"/>
    </location>
</feature>
<dbReference type="EMBL" id="JBEPSJ010000003">
    <property type="protein sequence ID" value="MET4583279.1"/>
    <property type="molecule type" value="Genomic_DNA"/>
</dbReference>
<evidence type="ECO:0000256" key="2">
    <source>
        <dbReference type="ARBA" id="ARBA00006236"/>
    </source>
</evidence>
<keyword evidence="4" id="KW-1003">Cell membrane</keyword>
<feature type="transmembrane region" description="Helical" evidence="8">
    <location>
        <begin position="259"/>
        <end position="277"/>
    </location>
</feature>
<sequence>MTPTGRMRADGRRRLMFIVSLGMLQAIWPLTMDLYLPSFPQLQDELGTTPALVQFTLTGAFIGMAIGQLAAGPISDAVGRTRPLAVALLIYTVATVSCALAPSIEWLVVSRFAQGLGAAACAVIGIALVRDTVSGPAMLRFIANLSVISGFFVVLSPALGAQLLTVTDWRGLFWVLTGYGCVLVVLAFTVFLRSETNPPSRRALREGATARDDYRVLLGSPVFRAVVVGGGLMFAGMMTYMASSAFLFQDVYGLTPTEYAIAFGGHGALMIVGAQVSARLSRRFEPRRIVLIGMSALVVSATALLVSVLALPGAGFFGFLVPLLFFTTAFGLVGPALQAFALEPHALRAGTAASMLGASNMIFAAVSSPIAGLFGVATPTATVVIMLVLEGAALATFVFAFRRRRVPVSLPNEGDPAPKVR</sequence>
<feature type="domain" description="Major facilitator superfamily (MFS) profile" evidence="9">
    <location>
        <begin position="15"/>
        <end position="404"/>
    </location>
</feature>
<dbReference type="PANTHER" id="PTHR43124:SF3">
    <property type="entry name" value="CHLORAMPHENICOL EFFLUX PUMP RV0191"/>
    <property type="match status" value="1"/>
</dbReference>
<reference evidence="10 11" key="1">
    <citation type="submission" date="2024-06" db="EMBL/GenBank/DDBJ databases">
        <title>Sorghum-associated microbial communities from plants grown in Nebraska, USA.</title>
        <authorList>
            <person name="Schachtman D."/>
        </authorList>
    </citation>
    <scope>NUCLEOTIDE SEQUENCE [LARGE SCALE GENOMIC DNA]</scope>
    <source>
        <strain evidence="10 11">2857</strain>
    </source>
</reference>
<comment type="similarity">
    <text evidence="2">Belongs to the major facilitator superfamily. Bcr/CmlA family.</text>
</comment>
<dbReference type="CDD" id="cd17320">
    <property type="entry name" value="MFS_MdfA_MDR_like"/>
    <property type="match status" value="1"/>
</dbReference>
<dbReference type="InterPro" id="IPR020846">
    <property type="entry name" value="MFS_dom"/>
</dbReference>
<feature type="transmembrane region" description="Helical" evidence="8">
    <location>
        <begin position="380"/>
        <end position="401"/>
    </location>
</feature>
<feature type="transmembrane region" description="Helical" evidence="8">
    <location>
        <begin position="15"/>
        <end position="31"/>
    </location>
</feature>
<proteinExistence type="inferred from homology"/>
<comment type="caution">
    <text evidence="10">The sequence shown here is derived from an EMBL/GenBank/DDBJ whole genome shotgun (WGS) entry which is preliminary data.</text>
</comment>
<feature type="transmembrane region" description="Helical" evidence="8">
    <location>
        <begin position="225"/>
        <end position="247"/>
    </location>
</feature>
<evidence type="ECO:0000256" key="3">
    <source>
        <dbReference type="ARBA" id="ARBA00022448"/>
    </source>
</evidence>
<dbReference type="NCBIfam" id="TIGR00710">
    <property type="entry name" value="efflux_Bcr_CflA"/>
    <property type="match status" value="1"/>
</dbReference>
<dbReference type="Pfam" id="PF07690">
    <property type="entry name" value="MFS_1"/>
    <property type="match status" value="1"/>
</dbReference>
<dbReference type="InterPro" id="IPR050189">
    <property type="entry name" value="MFS_Efflux_Transporters"/>
</dbReference>
<feature type="transmembrane region" description="Helical" evidence="8">
    <location>
        <begin position="352"/>
        <end position="374"/>
    </location>
</feature>
<gene>
    <name evidence="10" type="ORF">ABIE21_002798</name>
</gene>
<keyword evidence="3" id="KW-0813">Transport</keyword>
<keyword evidence="11" id="KW-1185">Reference proteome</keyword>
<dbReference type="SUPFAM" id="SSF103473">
    <property type="entry name" value="MFS general substrate transporter"/>
    <property type="match status" value="1"/>
</dbReference>
<feature type="transmembrane region" description="Helical" evidence="8">
    <location>
        <begin position="108"/>
        <end position="129"/>
    </location>
</feature>
<feature type="transmembrane region" description="Helical" evidence="8">
    <location>
        <begin position="141"/>
        <end position="159"/>
    </location>
</feature>
<dbReference type="Proteomes" id="UP001549257">
    <property type="component" value="Unassembled WGS sequence"/>
</dbReference>
<feature type="transmembrane region" description="Helical" evidence="8">
    <location>
        <begin position="289"/>
        <end position="310"/>
    </location>
</feature>
<evidence type="ECO:0000313" key="10">
    <source>
        <dbReference type="EMBL" id="MET4583279.1"/>
    </source>
</evidence>
<keyword evidence="7 8" id="KW-0472">Membrane</keyword>
<accession>A0ABV2QQF2</accession>
<dbReference type="InterPro" id="IPR036259">
    <property type="entry name" value="MFS_trans_sf"/>
</dbReference>